<evidence type="ECO:0000256" key="1">
    <source>
        <dbReference type="SAM" id="MobiDB-lite"/>
    </source>
</evidence>
<evidence type="ECO:0000313" key="3">
    <source>
        <dbReference type="EMBL" id="WAR15011.1"/>
    </source>
</evidence>
<keyword evidence="4" id="KW-1185">Reference proteome</keyword>
<dbReference type="Gene3D" id="2.10.50.10">
    <property type="entry name" value="Tumor Necrosis Factor Receptor, subunit A, domain 2"/>
    <property type="match status" value="1"/>
</dbReference>
<dbReference type="InterPro" id="IPR011029">
    <property type="entry name" value="DEATH-like_dom_sf"/>
</dbReference>
<reference evidence="3" key="1">
    <citation type="submission" date="2022-11" db="EMBL/GenBank/DDBJ databases">
        <title>Centuries of genome instability and evolution in soft-shell clam transmissible cancer (bioRxiv).</title>
        <authorList>
            <person name="Hart S.F.M."/>
            <person name="Yonemitsu M.A."/>
            <person name="Giersch R.M."/>
            <person name="Beal B.F."/>
            <person name="Arriagada G."/>
            <person name="Davis B.W."/>
            <person name="Ostrander E.A."/>
            <person name="Goff S.P."/>
            <person name="Metzger M.J."/>
        </authorList>
    </citation>
    <scope>NUCLEOTIDE SEQUENCE</scope>
    <source>
        <strain evidence="3">MELC-2E11</strain>
        <tissue evidence="3">Siphon/mantle</tissue>
    </source>
</reference>
<proteinExistence type="predicted"/>
<feature type="region of interest" description="Disordered" evidence="1">
    <location>
        <begin position="26"/>
        <end position="55"/>
    </location>
</feature>
<dbReference type="SUPFAM" id="SSF47986">
    <property type="entry name" value="DEATH domain"/>
    <property type="match status" value="1"/>
</dbReference>
<dbReference type="EMBL" id="CP111020">
    <property type="protein sequence ID" value="WAR15011.1"/>
    <property type="molecule type" value="Genomic_DNA"/>
</dbReference>
<evidence type="ECO:0000259" key="2">
    <source>
        <dbReference type="PROSITE" id="PS50017"/>
    </source>
</evidence>
<organism evidence="3 4">
    <name type="scientific">Mya arenaria</name>
    <name type="common">Soft-shell clam</name>
    <dbReference type="NCBI Taxonomy" id="6604"/>
    <lineage>
        <taxon>Eukaryota</taxon>
        <taxon>Metazoa</taxon>
        <taxon>Spiralia</taxon>
        <taxon>Lophotrochozoa</taxon>
        <taxon>Mollusca</taxon>
        <taxon>Bivalvia</taxon>
        <taxon>Autobranchia</taxon>
        <taxon>Heteroconchia</taxon>
        <taxon>Euheterodonta</taxon>
        <taxon>Imparidentia</taxon>
        <taxon>Neoheterodontei</taxon>
        <taxon>Myida</taxon>
        <taxon>Myoidea</taxon>
        <taxon>Myidae</taxon>
        <taxon>Mya</taxon>
    </lineage>
</organism>
<evidence type="ECO:0000313" key="4">
    <source>
        <dbReference type="Proteomes" id="UP001164746"/>
    </source>
</evidence>
<dbReference type="InterPro" id="IPR000488">
    <property type="entry name" value="Death_dom"/>
</dbReference>
<protein>
    <recommendedName>
        <fullName evidence="2">Death domain-containing protein</fullName>
    </recommendedName>
</protein>
<dbReference type="PROSITE" id="PS50017">
    <property type="entry name" value="DEATH_DOMAIN"/>
    <property type="match status" value="1"/>
</dbReference>
<gene>
    <name evidence="3" type="ORF">MAR_005116</name>
</gene>
<accession>A0ABY7F6T3</accession>
<dbReference type="Gene3D" id="1.10.533.10">
    <property type="entry name" value="Death Domain, Fas"/>
    <property type="match status" value="1"/>
</dbReference>
<dbReference type="Proteomes" id="UP001164746">
    <property type="component" value="Chromosome 9"/>
</dbReference>
<dbReference type="CDD" id="cd01670">
    <property type="entry name" value="Death"/>
    <property type="match status" value="1"/>
</dbReference>
<name>A0ABY7F6T3_MYAAR</name>
<feature type="domain" description="Death" evidence="2">
    <location>
        <begin position="50"/>
        <end position="93"/>
    </location>
</feature>
<sequence>MGSQLNLFTGTDIKDVVCEPCEAGFTSDNKSSTEPCVKKEEGGGDNPSQRIENVRTEYETKPVKEKIYRCLKLWIRVQGNEATNARFVAALRDWRPGQQSEDIIRRYFPYNINSVITDV</sequence>